<dbReference type="InterPro" id="IPR000182">
    <property type="entry name" value="GNAT_dom"/>
</dbReference>
<dbReference type="InterPro" id="IPR016181">
    <property type="entry name" value="Acyl_CoA_acyltransferase"/>
</dbReference>
<evidence type="ECO:0000259" key="3">
    <source>
        <dbReference type="PROSITE" id="PS51186"/>
    </source>
</evidence>
<dbReference type="Gene3D" id="3.40.630.30">
    <property type="match status" value="1"/>
</dbReference>
<dbReference type="Proteomes" id="UP000283627">
    <property type="component" value="Unassembled WGS sequence"/>
</dbReference>
<gene>
    <name evidence="4" type="ORF">BK665_17285</name>
</gene>
<dbReference type="CDD" id="cd04301">
    <property type="entry name" value="NAT_SF"/>
    <property type="match status" value="1"/>
</dbReference>
<evidence type="ECO:0000313" key="5">
    <source>
        <dbReference type="Proteomes" id="UP000283627"/>
    </source>
</evidence>
<comment type="caution">
    <text evidence="4">The sequence shown here is derived from an EMBL/GenBank/DDBJ whole genome shotgun (WGS) entry which is preliminary data.</text>
</comment>
<keyword evidence="2" id="KW-0012">Acyltransferase</keyword>
<accession>A0A423KFL2</accession>
<reference evidence="4 5" key="1">
    <citation type="submission" date="2016-10" db="EMBL/GenBank/DDBJ databases">
        <title>Comparative genome analysis of multiple Pseudomonas spp. focuses on biocontrol and plant growth promoting traits.</title>
        <authorList>
            <person name="Tao X.-Y."/>
            <person name="Taylor C.G."/>
        </authorList>
    </citation>
    <scope>NUCLEOTIDE SEQUENCE [LARGE SCALE GENOMIC DNA]</scope>
    <source>
        <strain evidence="4 5">39A2</strain>
    </source>
</reference>
<dbReference type="AlphaFoldDB" id="A0A423KFL2"/>
<dbReference type="PROSITE" id="PS51186">
    <property type="entry name" value="GNAT"/>
    <property type="match status" value="1"/>
</dbReference>
<name>A0A423KFL2_9PSED</name>
<evidence type="ECO:0000256" key="2">
    <source>
        <dbReference type="ARBA" id="ARBA00023315"/>
    </source>
</evidence>
<dbReference type="PANTHER" id="PTHR43877">
    <property type="entry name" value="AMINOALKYLPHOSPHONATE N-ACETYLTRANSFERASE-RELATED-RELATED"/>
    <property type="match status" value="1"/>
</dbReference>
<dbReference type="SUPFAM" id="SSF55729">
    <property type="entry name" value="Acyl-CoA N-acyltransferases (Nat)"/>
    <property type="match status" value="1"/>
</dbReference>
<keyword evidence="1 4" id="KW-0808">Transferase</keyword>
<evidence type="ECO:0000256" key="1">
    <source>
        <dbReference type="ARBA" id="ARBA00022679"/>
    </source>
</evidence>
<dbReference type="Pfam" id="PF13508">
    <property type="entry name" value="Acetyltransf_7"/>
    <property type="match status" value="1"/>
</dbReference>
<organism evidence="4 5">
    <name type="scientific">Pseudomonas frederiksbergensis</name>
    <dbReference type="NCBI Taxonomy" id="104087"/>
    <lineage>
        <taxon>Bacteria</taxon>
        <taxon>Pseudomonadati</taxon>
        <taxon>Pseudomonadota</taxon>
        <taxon>Gammaproteobacteria</taxon>
        <taxon>Pseudomonadales</taxon>
        <taxon>Pseudomonadaceae</taxon>
        <taxon>Pseudomonas</taxon>
    </lineage>
</organism>
<dbReference type="InterPro" id="IPR050832">
    <property type="entry name" value="Bact_Acetyltransf"/>
</dbReference>
<feature type="domain" description="N-acetyltransferase" evidence="3">
    <location>
        <begin position="3"/>
        <end position="145"/>
    </location>
</feature>
<dbReference type="PANTHER" id="PTHR43877:SF2">
    <property type="entry name" value="AMINOALKYLPHOSPHONATE N-ACETYLTRANSFERASE-RELATED"/>
    <property type="match status" value="1"/>
</dbReference>
<protein>
    <submittedName>
        <fullName evidence="4">GNAT family N-acetyltransferase</fullName>
    </submittedName>
</protein>
<proteinExistence type="predicted"/>
<evidence type="ECO:0000313" key="4">
    <source>
        <dbReference type="EMBL" id="RON51630.1"/>
    </source>
</evidence>
<dbReference type="RefSeq" id="WP_123407954.1">
    <property type="nucleotide sequence ID" value="NZ_MOBP01000012.1"/>
</dbReference>
<dbReference type="GO" id="GO:0016747">
    <property type="term" value="F:acyltransferase activity, transferring groups other than amino-acyl groups"/>
    <property type="evidence" value="ECO:0007669"/>
    <property type="project" value="InterPro"/>
</dbReference>
<dbReference type="OrthoDB" id="7356080at2"/>
<dbReference type="EMBL" id="MOBP01000012">
    <property type="protein sequence ID" value="RON51630.1"/>
    <property type="molecule type" value="Genomic_DNA"/>
</dbReference>
<sequence length="154" mass="17286">MKKIVRMGNQTDISAIFDIRTSVKENHLSLGQLKQMGITPETIRQAMSQAPCVWIAEVDGLPVGFSMADVEDGCVFAAFVRPEFEGHGLGRCLMEKVEAFLFQHHQTIWLETADASRASGFYRHLGWRPVAHLPEGDIRFEKSLKPLTKDTSAR</sequence>